<organism evidence="2 3">
    <name type="scientific">Cladonia borealis</name>
    <dbReference type="NCBI Taxonomy" id="184061"/>
    <lineage>
        <taxon>Eukaryota</taxon>
        <taxon>Fungi</taxon>
        <taxon>Dikarya</taxon>
        <taxon>Ascomycota</taxon>
        <taxon>Pezizomycotina</taxon>
        <taxon>Lecanoromycetes</taxon>
        <taxon>OSLEUM clade</taxon>
        <taxon>Lecanoromycetidae</taxon>
        <taxon>Lecanorales</taxon>
        <taxon>Lecanorineae</taxon>
        <taxon>Cladoniaceae</taxon>
        <taxon>Cladonia</taxon>
    </lineage>
</organism>
<evidence type="ECO:0000313" key="2">
    <source>
        <dbReference type="EMBL" id="KAK0516824.1"/>
    </source>
</evidence>
<evidence type="ECO:0000256" key="1">
    <source>
        <dbReference type="SAM" id="MobiDB-lite"/>
    </source>
</evidence>
<evidence type="ECO:0000313" key="3">
    <source>
        <dbReference type="Proteomes" id="UP001166286"/>
    </source>
</evidence>
<accession>A0AA39V7P6</accession>
<gene>
    <name evidence="2" type="ORF">JMJ35_001427</name>
</gene>
<feature type="region of interest" description="Disordered" evidence="1">
    <location>
        <begin position="1"/>
        <end position="31"/>
    </location>
</feature>
<sequence length="564" mass="60190">MASVDAEEQSATMSLSGPTGPSTTHDEVISAGLGEIEIVEAERHVSDSLHNIGLAKSAEKSTIPGLVPPAVIIENAPFETDKADAITSPRNSPQAPPRESASIVSEQKLGQVAFEPTGDNQEPQDPQPEGAEFEDMEPPETDPDDSDEEPWNSLAESLFGEGPNEKLTADVSFGETAPGPSAIPSVGAAIEPAPGPSTEQSSWPLAVSTPAAAIDEGTKSPENPSLPVVGAPSPATIETAIGSLTATSLTVTVNALASSIPTETSSSLAPSTSNSAQSPPSLTQLQSALAPASSSVMPLEYSTSTSTAIQPGVLSPRNVGRSSLPAEVREEVYKELLLVDMHEEQGDLFCHHLHVDILRVNRQTHKEASDILYLRNTWVQINMNAEVEHYIQSRINNFRYNGGERSPIGLCPVEFSGVAAMNIVVYNKEKRNLPQHTYIISSFAMPQICRALTMPPMKRKGMPPLELELDSATAPEGAMWDQKGLLDCFVETRGLEALKYTKRVAMLAECRGKGGLAQLGAIALPLNDPAVVMERASTYLNRGRQKVRAKHINEAVTIFREGAD</sequence>
<feature type="region of interest" description="Disordered" evidence="1">
    <location>
        <begin position="263"/>
        <end position="289"/>
    </location>
</feature>
<feature type="compositionally biased region" description="Acidic residues" evidence="1">
    <location>
        <begin position="131"/>
        <end position="150"/>
    </location>
</feature>
<name>A0AA39V7P6_9LECA</name>
<proteinExistence type="predicted"/>
<dbReference type="EMBL" id="JAFEKC020000002">
    <property type="protein sequence ID" value="KAK0516824.1"/>
    <property type="molecule type" value="Genomic_DNA"/>
</dbReference>
<dbReference type="Proteomes" id="UP001166286">
    <property type="component" value="Unassembled WGS sequence"/>
</dbReference>
<keyword evidence="3" id="KW-1185">Reference proteome</keyword>
<protein>
    <submittedName>
        <fullName evidence="2">Uncharacterized protein</fullName>
    </submittedName>
</protein>
<feature type="region of interest" description="Disordered" evidence="1">
    <location>
        <begin position="83"/>
        <end position="203"/>
    </location>
</feature>
<dbReference type="AlphaFoldDB" id="A0AA39V7P6"/>
<feature type="compositionally biased region" description="Low complexity" evidence="1">
    <location>
        <begin position="264"/>
        <end position="289"/>
    </location>
</feature>
<feature type="compositionally biased region" description="Polar residues" evidence="1">
    <location>
        <begin position="9"/>
        <end position="23"/>
    </location>
</feature>
<comment type="caution">
    <text evidence="2">The sequence shown here is derived from an EMBL/GenBank/DDBJ whole genome shotgun (WGS) entry which is preliminary data.</text>
</comment>
<reference evidence="2" key="1">
    <citation type="submission" date="2023-03" db="EMBL/GenBank/DDBJ databases">
        <title>Complete genome of Cladonia borealis.</title>
        <authorList>
            <person name="Park H."/>
        </authorList>
    </citation>
    <scope>NUCLEOTIDE SEQUENCE</scope>
    <source>
        <strain evidence="2">ANT050790</strain>
    </source>
</reference>